<dbReference type="GO" id="GO:0042273">
    <property type="term" value="P:ribosomal large subunit biogenesis"/>
    <property type="evidence" value="ECO:0007669"/>
    <property type="project" value="TreeGrafter"/>
</dbReference>
<dbReference type="InterPro" id="IPR005343">
    <property type="entry name" value="Noc2"/>
</dbReference>
<evidence type="ECO:0000313" key="5">
    <source>
        <dbReference type="EMBL" id="KAF7994396.1"/>
    </source>
</evidence>
<comment type="subcellular location">
    <subcellularLocation>
        <location evidence="1">Nucleus</location>
    </subcellularLocation>
</comment>
<feature type="region of interest" description="Disordered" evidence="4">
    <location>
        <begin position="637"/>
        <end position="708"/>
    </location>
</feature>
<keyword evidence="3" id="KW-0539">Nucleus</keyword>
<feature type="compositionally biased region" description="Basic and acidic residues" evidence="4">
    <location>
        <begin position="661"/>
        <end position="672"/>
    </location>
</feature>
<dbReference type="GO" id="GO:0003714">
    <property type="term" value="F:transcription corepressor activity"/>
    <property type="evidence" value="ECO:0007669"/>
    <property type="project" value="TreeGrafter"/>
</dbReference>
<gene>
    <name evidence="5" type="ORF">HCN44_003868</name>
</gene>
<accession>A0A834Y0P8</accession>
<name>A0A834Y0P8_APHGI</name>
<dbReference type="EMBL" id="JACMRX010000002">
    <property type="protein sequence ID" value="KAF7994396.1"/>
    <property type="molecule type" value="Genomic_DNA"/>
</dbReference>
<organism evidence="5 6">
    <name type="scientific">Aphidius gifuensis</name>
    <name type="common">Parasitoid wasp</name>
    <dbReference type="NCBI Taxonomy" id="684658"/>
    <lineage>
        <taxon>Eukaryota</taxon>
        <taxon>Metazoa</taxon>
        <taxon>Ecdysozoa</taxon>
        <taxon>Arthropoda</taxon>
        <taxon>Hexapoda</taxon>
        <taxon>Insecta</taxon>
        <taxon>Pterygota</taxon>
        <taxon>Neoptera</taxon>
        <taxon>Endopterygota</taxon>
        <taxon>Hymenoptera</taxon>
        <taxon>Apocrita</taxon>
        <taxon>Ichneumonoidea</taxon>
        <taxon>Braconidae</taxon>
        <taxon>Aphidiinae</taxon>
        <taxon>Aphidius</taxon>
    </lineage>
</organism>
<proteinExistence type="inferred from homology"/>
<dbReference type="GO" id="GO:0030691">
    <property type="term" value="C:Noc2p-Noc3p complex"/>
    <property type="evidence" value="ECO:0007669"/>
    <property type="project" value="TreeGrafter"/>
</dbReference>
<keyword evidence="6" id="KW-1185">Reference proteome</keyword>
<reference evidence="5 6" key="1">
    <citation type="submission" date="2020-08" db="EMBL/GenBank/DDBJ databases">
        <title>Aphidius gifuensis genome sequencing and assembly.</title>
        <authorList>
            <person name="Du Z."/>
        </authorList>
    </citation>
    <scope>NUCLEOTIDE SEQUENCE [LARGE SCALE GENOMIC DNA]</scope>
    <source>
        <strain evidence="5">YNYX2018</strain>
        <tissue evidence="5">Adults</tissue>
    </source>
</reference>
<comment type="similarity">
    <text evidence="2">Belongs to the NOC2 family.</text>
</comment>
<dbReference type="Pfam" id="PF03715">
    <property type="entry name" value="Noc2"/>
    <property type="match status" value="1"/>
</dbReference>
<dbReference type="SUPFAM" id="SSF48371">
    <property type="entry name" value="ARM repeat"/>
    <property type="match status" value="1"/>
</dbReference>
<feature type="region of interest" description="Disordered" evidence="4">
    <location>
        <begin position="1"/>
        <end position="72"/>
    </location>
</feature>
<evidence type="ECO:0000256" key="4">
    <source>
        <dbReference type="SAM" id="MobiDB-lite"/>
    </source>
</evidence>
<feature type="region of interest" description="Disordered" evidence="4">
    <location>
        <begin position="91"/>
        <end position="139"/>
    </location>
</feature>
<evidence type="ECO:0000256" key="3">
    <source>
        <dbReference type="ARBA" id="ARBA00023242"/>
    </source>
</evidence>
<evidence type="ECO:0000256" key="1">
    <source>
        <dbReference type="ARBA" id="ARBA00004123"/>
    </source>
</evidence>
<dbReference type="GO" id="GO:0000122">
    <property type="term" value="P:negative regulation of transcription by RNA polymerase II"/>
    <property type="evidence" value="ECO:0007669"/>
    <property type="project" value="TreeGrafter"/>
</dbReference>
<feature type="compositionally biased region" description="Basic and acidic residues" evidence="4">
    <location>
        <begin position="692"/>
        <end position="708"/>
    </location>
</feature>
<dbReference type="PANTHER" id="PTHR12687:SF4">
    <property type="entry name" value="NUCLEOLAR COMPLEX PROTEIN 2 HOMOLOG"/>
    <property type="match status" value="1"/>
</dbReference>
<feature type="compositionally biased region" description="Acidic residues" evidence="4">
    <location>
        <begin position="91"/>
        <end position="104"/>
    </location>
</feature>
<dbReference type="AlphaFoldDB" id="A0A834Y0P8"/>
<protein>
    <recommendedName>
        <fullName evidence="7">Nucleolar complex protein 2 homolog</fullName>
    </recommendedName>
</protein>
<dbReference type="GO" id="GO:0042393">
    <property type="term" value="F:histone binding"/>
    <property type="evidence" value="ECO:0007669"/>
    <property type="project" value="TreeGrafter"/>
</dbReference>
<dbReference type="GO" id="GO:0005654">
    <property type="term" value="C:nucleoplasm"/>
    <property type="evidence" value="ECO:0007669"/>
    <property type="project" value="TreeGrafter"/>
</dbReference>
<sequence>MKTKNTKRSTTNKKMDKDLSNMTPDEFLDQSFESSDDEENDPKSGNESDDSGDNLPSAKRHKQDIKNLAKNHPDLYQIIRKEEEDLLDFDISGDENMSDDDDEVSNIHIPNTNLEIASDESDFEPEDNDDDEDHAPKTGRTKVTLKLLKQWKEQLATDKTSETMKNVVEAFNAAMVTISDPDNSKHCFFKVEGSLVFNGVVELCIFHLPAAFKNFLNIHDGRFEAHKSKKFAKIKGVIKSYLADLIKILHSVSSPDILIVLLKHLHQMVPYVQSFSSLNKPLLRILLKFWSSGEENVRVVSFLSIIKLATSRQESILETLFKTMYIKYVENSKFVSPTTLPGINFMRHSLAEIYHLDNNLAYNHAFLYIRQLAIHLRNAMTLKKKENFLSVYNWQFINSVRFWSELVMQSKKDSMLHTLLYPLVQIITATIQLVPTAQYYPLRLHCIQMLINISKETETFIPVLPYLLEILENYDFNKKRTKKNTATSTETVSFICLLKMSKTQLQQKGFKDEVIDKIYQLILESASKDSSFIYFPDIYIPCVMELKAFLKKCKVANFCRKIKQLLEKIQENRQFIETERNKIIIDLSDMKAISQWEKSIQNQGTPITTFYDSWFKIHQLHKLKLLTQNDAEGDYKCLGKKRPRNKNNVDHDSDLDMPVEEMDKLLKKQEQRKNKKSKKQKIQRDADEEELPRENNDLVKNASIKDWD</sequence>
<dbReference type="GO" id="GO:0005730">
    <property type="term" value="C:nucleolus"/>
    <property type="evidence" value="ECO:0007669"/>
    <property type="project" value="TreeGrafter"/>
</dbReference>
<dbReference type="OrthoDB" id="10266662at2759"/>
<dbReference type="InterPro" id="IPR016024">
    <property type="entry name" value="ARM-type_fold"/>
</dbReference>
<dbReference type="Proteomes" id="UP000639338">
    <property type="component" value="Unassembled WGS sequence"/>
</dbReference>
<feature type="compositionally biased region" description="Basic residues" evidence="4">
    <location>
        <begin position="1"/>
        <end position="11"/>
    </location>
</feature>
<dbReference type="GO" id="GO:0030690">
    <property type="term" value="C:Noc1p-Noc2p complex"/>
    <property type="evidence" value="ECO:0007669"/>
    <property type="project" value="TreeGrafter"/>
</dbReference>
<evidence type="ECO:0000256" key="2">
    <source>
        <dbReference type="ARBA" id="ARBA00005907"/>
    </source>
</evidence>
<evidence type="ECO:0000313" key="6">
    <source>
        <dbReference type="Proteomes" id="UP000639338"/>
    </source>
</evidence>
<evidence type="ECO:0008006" key="7">
    <source>
        <dbReference type="Google" id="ProtNLM"/>
    </source>
</evidence>
<feature type="compositionally biased region" description="Acidic residues" evidence="4">
    <location>
        <begin position="117"/>
        <end position="133"/>
    </location>
</feature>
<dbReference type="PANTHER" id="PTHR12687">
    <property type="entry name" value="NUCLEOLAR COMPLEX 2 AND RAD4-RELATED"/>
    <property type="match status" value="1"/>
</dbReference>
<comment type="caution">
    <text evidence="5">The sequence shown here is derived from an EMBL/GenBank/DDBJ whole genome shotgun (WGS) entry which is preliminary data.</text>
</comment>